<dbReference type="PROSITE" id="PS00135">
    <property type="entry name" value="TRYPSIN_SER"/>
    <property type="match status" value="1"/>
</dbReference>
<sequence>MYKTLRYKKLIAMAIATLSAQSAQAIVLGSLEMNSSERVTIRASNMAEFPICGGTLVAEQWVMTAAHCVVMGQGIDESSYYVTTPGDLAITAKAYDLNNTSIDNYYMVSHVVVHPSYTRISRAKVDKNGNEVPIQTALDSDIALLYLDRPVTNGHTATLASMDDMAEIEARLNLDWSQEYVTNQRYPNVSVFGWGTTTPNAEIPSVYLQKTTSAFLPIDECYERLEVGHSFPGVIDSKSNQTKICTLPTEVKTLEANDRTQYGNSACKGDSGGPLIDDATGLQIGIVSGGPIILPTCGSVTIPSFFTKVSHYYDWIQSYVTADAPPTSYIIEPNFIIVAREEAEQECHDGIATNNCNFRGSEDDGGSLGAWLFSLLVPLAWMRRRKS</sequence>
<keyword evidence="2 5" id="KW-0645">Protease</keyword>
<gene>
    <name evidence="5" type="ORF">VroAM7_05930</name>
</gene>
<dbReference type="InterPro" id="IPR033116">
    <property type="entry name" value="TRYPSIN_SER"/>
</dbReference>
<feature type="signal peptide" evidence="3">
    <location>
        <begin position="1"/>
        <end position="25"/>
    </location>
</feature>
<dbReference type="SMART" id="SM00020">
    <property type="entry name" value="Tryp_SPc"/>
    <property type="match status" value="1"/>
</dbReference>
<name>A0A510I6A2_9VIBR</name>
<evidence type="ECO:0000256" key="1">
    <source>
        <dbReference type="ARBA" id="ARBA00023157"/>
    </source>
</evidence>
<dbReference type="EMBL" id="AP019798">
    <property type="protein sequence ID" value="BBL87940.1"/>
    <property type="molecule type" value="Genomic_DNA"/>
</dbReference>
<keyword evidence="2" id="KW-0378">Hydrolase</keyword>
<evidence type="ECO:0000313" key="6">
    <source>
        <dbReference type="Proteomes" id="UP000315115"/>
    </source>
</evidence>
<evidence type="ECO:0000313" key="5">
    <source>
        <dbReference type="EMBL" id="BBL87940.1"/>
    </source>
</evidence>
<dbReference type="RefSeq" id="WP_143692026.1">
    <property type="nucleotide sequence ID" value="NZ_AP019798.1"/>
</dbReference>
<evidence type="ECO:0000256" key="3">
    <source>
        <dbReference type="SAM" id="SignalP"/>
    </source>
</evidence>
<dbReference type="PROSITE" id="PS50240">
    <property type="entry name" value="TRYPSIN_DOM"/>
    <property type="match status" value="1"/>
</dbReference>
<dbReference type="PANTHER" id="PTHR24258">
    <property type="entry name" value="SERINE PROTEASE-RELATED"/>
    <property type="match status" value="1"/>
</dbReference>
<keyword evidence="1" id="KW-1015">Disulfide bond</keyword>
<dbReference type="NCBIfam" id="TIGR03501">
    <property type="entry name" value="GlyGly_CTERM"/>
    <property type="match status" value="1"/>
</dbReference>
<keyword evidence="2" id="KW-0720">Serine protease</keyword>
<dbReference type="AlphaFoldDB" id="A0A510I6A2"/>
<dbReference type="InterPro" id="IPR001314">
    <property type="entry name" value="Peptidase_S1A"/>
</dbReference>
<accession>A0A510I6A2</accession>
<reference evidence="6" key="1">
    <citation type="submission" date="2019-07" db="EMBL/GenBank/DDBJ databases">
        <title>Complete Genome Sequences of Vibrion rotiferianus strain AM7.</title>
        <authorList>
            <person name="Miyazaki K."/>
            <person name="Wiseschart A."/>
            <person name="Pootanakit K."/>
            <person name="Ishimori K."/>
            <person name="Kitahara K."/>
        </authorList>
    </citation>
    <scope>NUCLEOTIDE SEQUENCE [LARGE SCALE GENOMIC DNA]</scope>
    <source>
        <strain evidence="6">AM7</strain>
    </source>
</reference>
<dbReference type="InterPro" id="IPR009003">
    <property type="entry name" value="Peptidase_S1_PA"/>
</dbReference>
<dbReference type="GO" id="GO:0006508">
    <property type="term" value="P:proteolysis"/>
    <property type="evidence" value="ECO:0007669"/>
    <property type="project" value="UniProtKB-KW"/>
</dbReference>
<dbReference type="Pfam" id="PF00089">
    <property type="entry name" value="Trypsin"/>
    <property type="match status" value="1"/>
</dbReference>
<dbReference type="PRINTS" id="PR00722">
    <property type="entry name" value="CHYMOTRYPSIN"/>
</dbReference>
<dbReference type="Proteomes" id="UP000315115">
    <property type="component" value="Chromosome 1"/>
</dbReference>
<dbReference type="GO" id="GO:0004252">
    <property type="term" value="F:serine-type endopeptidase activity"/>
    <property type="evidence" value="ECO:0007669"/>
    <property type="project" value="InterPro"/>
</dbReference>
<dbReference type="InterPro" id="IPR018114">
    <property type="entry name" value="TRYPSIN_HIS"/>
</dbReference>
<dbReference type="PANTHER" id="PTHR24258:SF116">
    <property type="entry name" value="FI16631P1-RELATED"/>
    <property type="match status" value="1"/>
</dbReference>
<keyword evidence="3" id="KW-0732">Signal</keyword>
<dbReference type="SUPFAM" id="SSF50494">
    <property type="entry name" value="Trypsin-like serine proteases"/>
    <property type="match status" value="1"/>
</dbReference>
<dbReference type="Gene3D" id="2.40.10.10">
    <property type="entry name" value="Trypsin-like serine proteases"/>
    <property type="match status" value="2"/>
</dbReference>
<dbReference type="CDD" id="cd00190">
    <property type="entry name" value="Tryp_SPc"/>
    <property type="match status" value="1"/>
</dbReference>
<dbReference type="InterPro" id="IPR001254">
    <property type="entry name" value="Trypsin_dom"/>
</dbReference>
<feature type="chain" id="PRO_5022200170" evidence="3">
    <location>
        <begin position="26"/>
        <end position="387"/>
    </location>
</feature>
<dbReference type="InterPro" id="IPR043504">
    <property type="entry name" value="Peptidase_S1_PA_chymotrypsin"/>
</dbReference>
<organism evidence="5 6">
    <name type="scientific">Vibrio rotiferianus</name>
    <dbReference type="NCBI Taxonomy" id="190895"/>
    <lineage>
        <taxon>Bacteria</taxon>
        <taxon>Pseudomonadati</taxon>
        <taxon>Pseudomonadota</taxon>
        <taxon>Gammaproteobacteria</taxon>
        <taxon>Vibrionales</taxon>
        <taxon>Vibrionaceae</taxon>
        <taxon>Vibrio</taxon>
    </lineage>
</organism>
<feature type="domain" description="Peptidase S1" evidence="4">
    <location>
        <begin position="26"/>
        <end position="321"/>
    </location>
</feature>
<protein>
    <submittedName>
        <fullName evidence="5">Serine protease</fullName>
    </submittedName>
</protein>
<evidence type="ECO:0000256" key="2">
    <source>
        <dbReference type="RuleBase" id="RU363034"/>
    </source>
</evidence>
<dbReference type="InterPro" id="IPR020008">
    <property type="entry name" value="GlyGly_CTERM"/>
</dbReference>
<evidence type="ECO:0000259" key="4">
    <source>
        <dbReference type="PROSITE" id="PS50240"/>
    </source>
</evidence>
<proteinExistence type="predicted"/>
<dbReference type="PROSITE" id="PS00134">
    <property type="entry name" value="TRYPSIN_HIS"/>
    <property type="match status" value="1"/>
</dbReference>